<comment type="similarity">
    <text evidence="3 11">Belongs to the KdsC family.</text>
</comment>
<feature type="binding site" evidence="12">
    <location>
        <position position="18"/>
    </location>
    <ligand>
        <name>substrate</name>
    </ligand>
</feature>
<evidence type="ECO:0000256" key="2">
    <source>
        <dbReference type="ARBA" id="ARBA00001946"/>
    </source>
</evidence>
<feature type="binding site" evidence="12">
    <location>
        <position position="86"/>
    </location>
    <ligand>
        <name>substrate</name>
    </ligand>
</feature>
<dbReference type="EC" id="3.1.3.45" evidence="5 11"/>
<accession>A0A2M8RV06</accession>
<keyword evidence="15" id="KW-1185">Reference proteome</keyword>
<dbReference type="AlphaFoldDB" id="A0A2M8RV06"/>
<dbReference type="SFLD" id="SFLDG01136">
    <property type="entry name" value="C1.6:_Phosphoserine_Phosphatas"/>
    <property type="match status" value="1"/>
</dbReference>
<evidence type="ECO:0000256" key="7">
    <source>
        <dbReference type="ARBA" id="ARBA00022723"/>
    </source>
</evidence>
<dbReference type="FunFam" id="3.40.50.1000:FF:000029">
    <property type="entry name" value="3-deoxy-D-manno-octulosonate 8-phosphate phosphatase KdsC"/>
    <property type="match status" value="1"/>
</dbReference>
<dbReference type="Gene3D" id="3.40.50.1000">
    <property type="entry name" value="HAD superfamily/HAD-like"/>
    <property type="match status" value="1"/>
</dbReference>
<dbReference type="Pfam" id="PF08282">
    <property type="entry name" value="Hydrolase_3"/>
    <property type="match status" value="1"/>
</dbReference>
<dbReference type="SFLD" id="SFLDG01138">
    <property type="entry name" value="C1.6.2:_Deoxy-d-mannose-octulo"/>
    <property type="match status" value="1"/>
</dbReference>
<evidence type="ECO:0000256" key="12">
    <source>
        <dbReference type="PIRSR" id="PIRSR006118-1"/>
    </source>
</evidence>
<dbReference type="GO" id="GO:0008781">
    <property type="term" value="F:N-acylneuraminate cytidylyltransferase activity"/>
    <property type="evidence" value="ECO:0007669"/>
    <property type="project" value="TreeGrafter"/>
</dbReference>
<comment type="subunit">
    <text evidence="4 11">Homotetramer.</text>
</comment>
<dbReference type="PIRSF" id="PIRSF006118">
    <property type="entry name" value="KDO8-P_Ptase"/>
    <property type="match status" value="1"/>
</dbReference>
<dbReference type="Proteomes" id="UP000230282">
    <property type="component" value="Unassembled WGS sequence"/>
</dbReference>
<dbReference type="InterPro" id="IPR036412">
    <property type="entry name" value="HAD-like_sf"/>
</dbReference>
<evidence type="ECO:0000256" key="1">
    <source>
        <dbReference type="ARBA" id="ARBA00000898"/>
    </source>
</evidence>
<dbReference type="GO" id="GO:0009103">
    <property type="term" value="P:lipopolysaccharide biosynthetic process"/>
    <property type="evidence" value="ECO:0007669"/>
    <property type="project" value="UniProtKB-UniRule"/>
</dbReference>
<feature type="binding site" evidence="12">
    <location>
        <position position="62"/>
    </location>
    <ligand>
        <name>substrate</name>
    </ligand>
</feature>
<evidence type="ECO:0000313" key="15">
    <source>
        <dbReference type="Proteomes" id="UP000230282"/>
    </source>
</evidence>
<feature type="binding site" evidence="12">
    <location>
        <position position="70"/>
    </location>
    <ligand>
        <name>substrate</name>
    </ligand>
</feature>
<comment type="cofactor">
    <cofactor evidence="2 11 13">
        <name>Mg(2+)</name>
        <dbReference type="ChEBI" id="CHEBI:18420"/>
    </cofactor>
</comment>
<evidence type="ECO:0000313" key="14">
    <source>
        <dbReference type="EMBL" id="PJG82707.1"/>
    </source>
</evidence>
<comment type="caution">
    <text evidence="14">The sequence shown here is derived from an EMBL/GenBank/DDBJ whole genome shotgun (WGS) entry which is preliminary data.</text>
</comment>
<evidence type="ECO:0000256" key="8">
    <source>
        <dbReference type="ARBA" id="ARBA00022801"/>
    </source>
</evidence>
<dbReference type="NCBIfam" id="TIGR01670">
    <property type="entry name" value="KdsC-phosphatas"/>
    <property type="match status" value="1"/>
</dbReference>
<proteinExistence type="inferred from homology"/>
<keyword evidence="11" id="KW-0448">Lipopolysaccharide biosynthesis</keyword>
<evidence type="ECO:0000256" key="3">
    <source>
        <dbReference type="ARBA" id="ARBA00005893"/>
    </source>
</evidence>
<reference evidence="14 15" key="1">
    <citation type="submission" date="2017-11" db="EMBL/GenBank/DDBJ databases">
        <title>Reclassification of Bisgaard taxon 5 as Caviibacterium pharyngocola gen. nov., sp. nov.</title>
        <authorList>
            <person name="Christensen H."/>
        </authorList>
    </citation>
    <scope>NUCLEOTIDE SEQUENCE [LARGE SCALE GENOMIC DNA]</scope>
    <source>
        <strain evidence="14 15">7_3</strain>
    </source>
</reference>
<dbReference type="OrthoDB" id="9805604at2"/>
<evidence type="ECO:0000256" key="5">
    <source>
        <dbReference type="ARBA" id="ARBA00013066"/>
    </source>
</evidence>
<evidence type="ECO:0000256" key="10">
    <source>
        <dbReference type="ARBA" id="ARBA00031051"/>
    </source>
</evidence>
<dbReference type="GO" id="GO:0046872">
    <property type="term" value="F:metal ion binding"/>
    <property type="evidence" value="ECO:0007669"/>
    <property type="project" value="UniProtKB-UniRule"/>
</dbReference>
<gene>
    <name evidence="14" type="ORF">CVP04_07860</name>
</gene>
<evidence type="ECO:0000256" key="11">
    <source>
        <dbReference type="PIRNR" id="PIRNR006118"/>
    </source>
</evidence>
<dbReference type="RefSeq" id="WP_100296965.1">
    <property type="nucleotide sequence ID" value="NZ_PHGZ01000015.1"/>
</dbReference>
<dbReference type="InterPro" id="IPR050793">
    <property type="entry name" value="CMP-NeuNAc_synthase"/>
</dbReference>
<evidence type="ECO:0000256" key="9">
    <source>
        <dbReference type="ARBA" id="ARBA00022842"/>
    </source>
</evidence>
<dbReference type="PANTHER" id="PTHR21485:SF3">
    <property type="entry name" value="N-ACYLNEURAMINATE CYTIDYLYLTRANSFERASE"/>
    <property type="match status" value="1"/>
</dbReference>
<feature type="binding site" evidence="12">
    <location>
        <position position="47"/>
    </location>
    <ligand>
        <name>substrate</name>
    </ligand>
</feature>
<keyword evidence="7 11" id="KW-0479">Metal-binding</keyword>
<name>A0A2M8RV06_9PAST</name>
<dbReference type="InterPro" id="IPR006549">
    <property type="entry name" value="HAD-SF_hydro_IIIA"/>
</dbReference>
<comment type="catalytic activity">
    <reaction evidence="1 11">
        <text>3-deoxy-alpha-D-manno-2-octulosonate-8-phosphate + H2O = 3-deoxy-alpha-D-manno-oct-2-ulosonate + phosphate</text>
        <dbReference type="Rhea" id="RHEA:11500"/>
        <dbReference type="ChEBI" id="CHEBI:15377"/>
        <dbReference type="ChEBI" id="CHEBI:43474"/>
        <dbReference type="ChEBI" id="CHEBI:85985"/>
        <dbReference type="ChEBI" id="CHEBI:85986"/>
        <dbReference type="EC" id="3.1.3.45"/>
    </reaction>
</comment>
<keyword evidence="9 11" id="KW-0460">Magnesium</keyword>
<dbReference type="NCBIfam" id="TIGR01662">
    <property type="entry name" value="HAD-SF-IIIA"/>
    <property type="match status" value="1"/>
</dbReference>
<evidence type="ECO:0000256" key="6">
    <source>
        <dbReference type="ARBA" id="ARBA00020092"/>
    </source>
</evidence>
<dbReference type="InterPro" id="IPR010023">
    <property type="entry name" value="KdsC_fam"/>
</dbReference>
<comment type="function">
    <text evidence="11">Catalyzes the hydrolysis of 3-deoxy-D-manno-octulosonate 8-phosphate (KDO 8-P) to 3-deoxy-D-manno-octulosonate (KDO) and inorganic phosphate.</text>
</comment>
<dbReference type="SUPFAM" id="SSF56784">
    <property type="entry name" value="HAD-like"/>
    <property type="match status" value="1"/>
</dbReference>
<dbReference type="PANTHER" id="PTHR21485">
    <property type="entry name" value="HAD SUPERFAMILY MEMBERS CMAS AND KDSC"/>
    <property type="match status" value="1"/>
</dbReference>
<dbReference type="EMBL" id="PHGZ01000015">
    <property type="protein sequence ID" value="PJG82707.1"/>
    <property type="molecule type" value="Genomic_DNA"/>
</dbReference>
<sequence>MISNEKLQKIKFVITDVDGVLTDGLLHYNEHGEALKSFHVRDGLGIRMLMEHGIQVAVLSGRDSAILRKRIADLGIKHFFLGKLEKESACFDLMRQVDVTPEQTAYIGDDSVDLPAFAVCGLSFAVGDAPSYVQDCADYVLERQGGKGAFREMSDMILTAQGKTDVYATAQGFLKTVENMSQ</sequence>
<keyword evidence="8 11" id="KW-0378">Hydrolase</keyword>
<dbReference type="GO" id="GO:0019143">
    <property type="term" value="F:3-deoxy-manno-octulosonate-8-phosphatase activity"/>
    <property type="evidence" value="ECO:0007669"/>
    <property type="project" value="UniProtKB-UniRule"/>
</dbReference>
<evidence type="ECO:0000256" key="4">
    <source>
        <dbReference type="ARBA" id="ARBA00011881"/>
    </source>
</evidence>
<dbReference type="CDD" id="cd01630">
    <property type="entry name" value="HAD_KDO-like"/>
    <property type="match status" value="1"/>
</dbReference>
<evidence type="ECO:0000256" key="13">
    <source>
        <dbReference type="PIRSR" id="PIRSR006118-2"/>
    </source>
</evidence>
<dbReference type="SFLD" id="SFLDS00003">
    <property type="entry name" value="Haloacid_Dehalogenase"/>
    <property type="match status" value="1"/>
</dbReference>
<organism evidence="14 15">
    <name type="scientific">Caviibacterium pharyngocola</name>
    <dbReference type="NCBI Taxonomy" id="28159"/>
    <lineage>
        <taxon>Bacteria</taxon>
        <taxon>Pseudomonadati</taxon>
        <taxon>Pseudomonadota</taxon>
        <taxon>Gammaproteobacteria</taxon>
        <taxon>Pasteurellales</taxon>
        <taxon>Pasteurellaceae</taxon>
        <taxon>Caviibacterium</taxon>
    </lineage>
</organism>
<dbReference type="InterPro" id="IPR023214">
    <property type="entry name" value="HAD_sf"/>
</dbReference>
<dbReference type="SFLD" id="SFLDF00036">
    <property type="entry name" value="deoxy-d-mannose-octulosonate_8"/>
    <property type="match status" value="1"/>
</dbReference>
<feature type="binding site" evidence="13">
    <location>
        <position position="109"/>
    </location>
    <ligand>
        <name>Mg(2+)</name>
        <dbReference type="ChEBI" id="CHEBI:18420"/>
    </ligand>
</feature>
<feature type="binding site" evidence="13">
    <location>
        <position position="16"/>
    </location>
    <ligand>
        <name>Mg(2+)</name>
        <dbReference type="ChEBI" id="CHEBI:18420"/>
    </ligand>
</feature>
<protein>
    <recommendedName>
        <fullName evidence="6 11">3-deoxy-D-manno-octulosonate 8-phosphate phosphatase KdsC</fullName>
        <ecNumber evidence="5 11">3.1.3.45</ecNumber>
    </recommendedName>
    <alternativeName>
        <fullName evidence="10 11">KDO 8-P phosphatase</fullName>
    </alternativeName>
</protein>